<dbReference type="GO" id="GO:0042575">
    <property type="term" value="C:DNA polymerase complex"/>
    <property type="evidence" value="ECO:0007669"/>
    <property type="project" value="UniProtKB-ARBA"/>
</dbReference>
<protein>
    <recommendedName>
        <fullName evidence="2">DNA-directed DNA polymerase</fullName>
        <ecNumber evidence="2">2.7.7.7</ecNumber>
    </recommendedName>
</protein>
<evidence type="ECO:0000256" key="8">
    <source>
        <dbReference type="ARBA" id="ARBA00049244"/>
    </source>
</evidence>
<gene>
    <name evidence="11" type="ORF">ACAOBT_LOCUS17536</name>
</gene>
<dbReference type="Pfam" id="PF02945">
    <property type="entry name" value="Endonuclease_7"/>
    <property type="match status" value="1"/>
</dbReference>
<organism evidence="11 12">
    <name type="scientific">Acanthoscelides obtectus</name>
    <name type="common">Bean weevil</name>
    <name type="synonym">Bruchus obtectus</name>
    <dbReference type="NCBI Taxonomy" id="200917"/>
    <lineage>
        <taxon>Eukaryota</taxon>
        <taxon>Metazoa</taxon>
        <taxon>Ecdysozoa</taxon>
        <taxon>Arthropoda</taxon>
        <taxon>Hexapoda</taxon>
        <taxon>Insecta</taxon>
        <taxon>Pterygota</taxon>
        <taxon>Neoptera</taxon>
        <taxon>Endopterygota</taxon>
        <taxon>Coleoptera</taxon>
        <taxon>Polyphaga</taxon>
        <taxon>Cucujiformia</taxon>
        <taxon>Chrysomeloidea</taxon>
        <taxon>Chrysomelidae</taxon>
        <taxon>Bruchinae</taxon>
        <taxon>Bruchini</taxon>
        <taxon>Acanthoscelides</taxon>
    </lineage>
</organism>
<dbReference type="EMBL" id="CAKOFQ010007008">
    <property type="protein sequence ID" value="CAH1986922.1"/>
    <property type="molecule type" value="Genomic_DNA"/>
</dbReference>
<dbReference type="InterPro" id="IPR044925">
    <property type="entry name" value="His-Me_finger_sf"/>
</dbReference>
<comment type="similarity">
    <text evidence="1">Belongs to the DNA polymerase type-B family.</text>
</comment>
<dbReference type="EC" id="2.7.7.7" evidence="2"/>
<keyword evidence="4" id="KW-0548">Nucleotidyltransferase</keyword>
<dbReference type="SUPFAM" id="SSF54060">
    <property type="entry name" value="His-Me finger endonucleases"/>
    <property type="match status" value="1"/>
</dbReference>
<comment type="catalytic activity">
    <reaction evidence="8">
        <text>DNA(n) + a 2'-deoxyribonucleoside 5'-triphosphate = DNA(n+1) + diphosphate</text>
        <dbReference type="Rhea" id="RHEA:22508"/>
        <dbReference type="Rhea" id="RHEA-COMP:17339"/>
        <dbReference type="Rhea" id="RHEA-COMP:17340"/>
        <dbReference type="ChEBI" id="CHEBI:33019"/>
        <dbReference type="ChEBI" id="CHEBI:61560"/>
        <dbReference type="ChEBI" id="CHEBI:173112"/>
        <dbReference type="EC" id="2.7.7.7"/>
    </reaction>
</comment>
<dbReference type="Proteomes" id="UP001152888">
    <property type="component" value="Unassembled WGS sequence"/>
</dbReference>
<dbReference type="SUPFAM" id="SSF53098">
    <property type="entry name" value="Ribonuclease H-like"/>
    <property type="match status" value="1"/>
</dbReference>
<evidence type="ECO:0000256" key="5">
    <source>
        <dbReference type="ARBA" id="ARBA00022705"/>
    </source>
</evidence>
<evidence type="ECO:0000313" key="12">
    <source>
        <dbReference type="Proteomes" id="UP001152888"/>
    </source>
</evidence>
<dbReference type="InterPro" id="IPR023211">
    <property type="entry name" value="DNA_pol_palm_dom_sf"/>
</dbReference>
<evidence type="ECO:0000313" key="11">
    <source>
        <dbReference type="EMBL" id="CAH1986922.1"/>
    </source>
</evidence>
<dbReference type="InterPro" id="IPR043502">
    <property type="entry name" value="DNA/RNA_pol_sf"/>
</dbReference>
<keyword evidence="12" id="KW-1185">Reference proteome</keyword>
<dbReference type="GO" id="GO:0003887">
    <property type="term" value="F:DNA-directed DNA polymerase activity"/>
    <property type="evidence" value="ECO:0007669"/>
    <property type="project" value="UniProtKB-KW"/>
</dbReference>
<sequence length="966" mass="112859">MSSQKVIDAMSDEFVRRIEMKKSVISIQNNDNYCFLWSVVSALYPAEKNVARQSSYPHFSRILKYDNIRFPIHLKDIPKFEIMNKLGINVFTLVGNRMNEVVPLILSKTNFTPKINLLMFSNNDVCNWNADTIYHFAYIKNLSRLICRQIGWKDHKKWICERCLNYFSSEAYLSKHSEDCKQLNSTKIVMPNATNNIMKFKNFHNKLCVPFTIYADIESILMDYNDNADDNSASKTQKCQKHVAFSVAYYLKSNYGNKYSSKFRLHTGADCQSWFVNELLNIANELHKVYQEAEPLKLTSVEQKLFRLASSCSICERPFDEHEVKARDHCHFTGKYRGAVHMSCNLNYSNSLIVPVLFHNFSGYDAHFIIKALSTDIKGNLTLLPLNKERYISFTKSIAGTKISFRFLDSFRFLPSSLDKLSSYLDHHQKKIVREHFPEDAKFKLVTKNGVFPYEYLNSWEKLKDTKLPEKDDFFSTVKNEAILTDDYQHALNVWQAFTIKDLQEYAELYLKTDVLLLCDVFENFRQMCMQTYNLDALHYYTTPGLAFDAMLKVTNVEIELLTDSDMAKGIRGGISQCSNRYGKANNKYMNSEFNPDLPTSFLMYYDINNLYGAAMSHSLPYGDFQWIPIENISIENILSDEKNEYGYILEVDLHYPLHLRDLHKDLPICPEHLVPPTSYSDKPKLLTTLYDKQKYVVHYTLLKQATQLGIVIRKVHRCLRFKQSAWLKKYIDLNTELRKQSKNDFEKIFFKLMNNSPYGKTIENVRKYKDIKLVTKWSGRYGASYYIAQPNFPSCTIFSKDMVIIEMNRLKATLNKLIFIGMSILDISKTYIYDFHYNYIKHKFKDDSKLLYTDTDSLIYQFSNIDDIYEHIKKDIDRFDTSDYPENNAFRIRLKNKKVLGLMKDENQGRIMTHFIGLRSKMYALRLLPEPGEKKDSHVIKKAKGIQKNCPSPKPTTTTTTTKDD</sequence>
<evidence type="ECO:0000256" key="1">
    <source>
        <dbReference type="ARBA" id="ARBA00005755"/>
    </source>
</evidence>
<dbReference type="InterPro" id="IPR012337">
    <property type="entry name" value="RNaseH-like_sf"/>
</dbReference>
<dbReference type="GO" id="GO:0003677">
    <property type="term" value="F:DNA binding"/>
    <property type="evidence" value="ECO:0007669"/>
    <property type="project" value="UniProtKB-KW"/>
</dbReference>
<keyword evidence="6" id="KW-0239">DNA-directed DNA polymerase</keyword>
<dbReference type="Pfam" id="PF03175">
    <property type="entry name" value="DNA_pol_B_2"/>
    <property type="match status" value="1"/>
</dbReference>
<feature type="compositionally biased region" description="Low complexity" evidence="9">
    <location>
        <begin position="957"/>
        <end position="966"/>
    </location>
</feature>
<keyword evidence="7" id="KW-0238">DNA-binding</keyword>
<evidence type="ECO:0000256" key="3">
    <source>
        <dbReference type="ARBA" id="ARBA00022679"/>
    </source>
</evidence>
<dbReference type="SUPFAM" id="SSF56672">
    <property type="entry name" value="DNA/RNA polymerases"/>
    <property type="match status" value="1"/>
</dbReference>
<dbReference type="PANTHER" id="PTHR31511">
    <property type="entry name" value="PROTEIN CBG23764"/>
    <property type="match status" value="1"/>
</dbReference>
<feature type="region of interest" description="Disordered" evidence="9">
    <location>
        <begin position="937"/>
        <end position="966"/>
    </location>
</feature>
<accession>A0A9P0L5M0</accession>
<dbReference type="InterPro" id="IPR004868">
    <property type="entry name" value="DNA-dir_DNA_pol_B_mt/vir"/>
</dbReference>
<feature type="domain" description="DNA-directed DNA polymerase family B mitochondria/virus" evidence="10">
    <location>
        <begin position="355"/>
        <end position="837"/>
    </location>
</feature>
<keyword evidence="3" id="KW-0808">Transferase</keyword>
<evidence type="ECO:0000256" key="2">
    <source>
        <dbReference type="ARBA" id="ARBA00012417"/>
    </source>
</evidence>
<evidence type="ECO:0000256" key="6">
    <source>
        <dbReference type="ARBA" id="ARBA00022932"/>
    </source>
</evidence>
<evidence type="ECO:0000256" key="4">
    <source>
        <dbReference type="ARBA" id="ARBA00022695"/>
    </source>
</evidence>
<dbReference type="InterPro" id="IPR038563">
    <property type="entry name" value="Endonuclease_7_sf"/>
</dbReference>
<comment type="caution">
    <text evidence="11">The sequence shown here is derived from an EMBL/GenBank/DDBJ whole genome shotgun (WGS) entry which is preliminary data.</text>
</comment>
<dbReference type="InterPro" id="IPR004211">
    <property type="entry name" value="Endonuclease_7"/>
</dbReference>
<evidence type="ECO:0000256" key="9">
    <source>
        <dbReference type="SAM" id="MobiDB-lite"/>
    </source>
</evidence>
<dbReference type="OrthoDB" id="6729624at2759"/>
<dbReference type="PANTHER" id="PTHR31511:SF12">
    <property type="entry name" value="RHO TERMINATION FACTOR N-TERMINAL DOMAIN-CONTAINING PROTEIN"/>
    <property type="match status" value="1"/>
</dbReference>
<dbReference type="GO" id="GO:0000166">
    <property type="term" value="F:nucleotide binding"/>
    <property type="evidence" value="ECO:0007669"/>
    <property type="project" value="InterPro"/>
</dbReference>
<dbReference type="GO" id="GO:0006260">
    <property type="term" value="P:DNA replication"/>
    <property type="evidence" value="ECO:0007669"/>
    <property type="project" value="UniProtKB-KW"/>
</dbReference>
<evidence type="ECO:0000259" key="10">
    <source>
        <dbReference type="Pfam" id="PF03175"/>
    </source>
</evidence>
<proteinExistence type="inferred from homology"/>
<reference evidence="11" key="1">
    <citation type="submission" date="2022-03" db="EMBL/GenBank/DDBJ databases">
        <authorList>
            <person name="Sayadi A."/>
        </authorList>
    </citation>
    <scope>NUCLEOTIDE SEQUENCE</scope>
</reference>
<dbReference type="Gene3D" id="3.40.1800.10">
    <property type="entry name" value="His-Me finger endonucleases"/>
    <property type="match status" value="1"/>
</dbReference>
<dbReference type="Gene3D" id="3.90.1600.10">
    <property type="entry name" value="Palm domain of DNA polymerase"/>
    <property type="match status" value="1"/>
</dbReference>
<keyword evidence="5" id="KW-0235">DNA replication</keyword>
<evidence type="ECO:0000256" key="7">
    <source>
        <dbReference type="ARBA" id="ARBA00023125"/>
    </source>
</evidence>
<name>A0A9P0L5M0_ACAOB</name>
<dbReference type="AlphaFoldDB" id="A0A9P0L5M0"/>